<dbReference type="Proteomes" id="UP000095392">
    <property type="component" value="Unassembled WGS sequence"/>
</dbReference>
<organism evidence="1 2">
    <name type="scientific">Alteromonas macleodii</name>
    <name type="common">Pseudoalteromonas macleodii</name>
    <dbReference type="NCBI Taxonomy" id="28108"/>
    <lineage>
        <taxon>Bacteria</taxon>
        <taxon>Pseudomonadati</taxon>
        <taxon>Pseudomonadota</taxon>
        <taxon>Gammaproteobacteria</taxon>
        <taxon>Alteromonadales</taxon>
        <taxon>Alteromonadaceae</taxon>
        <taxon>Alteromonas/Salinimonas group</taxon>
        <taxon>Alteromonas</taxon>
    </lineage>
</organism>
<name>A0AB36FRI4_ALTMA</name>
<reference evidence="1 2" key="1">
    <citation type="submission" date="2016-09" db="EMBL/GenBank/DDBJ databases">
        <title>Draft Genome Sequence of four Alteromonas macleodii strains isolated from copper coupons and grown long-term at elevated copper levels.</title>
        <authorList>
            <person name="Cusick K."/>
            <person name="Dale J."/>
            <person name="Little B."/>
            <person name="Biffinger J."/>
        </authorList>
    </citation>
    <scope>NUCLEOTIDE SEQUENCE [LARGE SCALE GENOMIC DNA]</scope>
    <source>
        <strain evidence="1 2">KCP01</strain>
    </source>
</reference>
<dbReference type="SUPFAM" id="SSF53850">
    <property type="entry name" value="Periplasmic binding protein-like II"/>
    <property type="match status" value="1"/>
</dbReference>
<evidence type="ECO:0000313" key="2">
    <source>
        <dbReference type="Proteomes" id="UP000095392"/>
    </source>
</evidence>
<evidence type="ECO:0008006" key="3">
    <source>
        <dbReference type="Google" id="ProtNLM"/>
    </source>
</evidence>
<proteinExistence type="predicted"/>
<dbReference type="RefSeq" id="WP_139125491.1">
    <property type="nucleotide sequence ID" value="NZ_MIPW01000069.1"/>
</dbReference>
<comment type="caution">
    <text evidence="1">The sequence shown here is derived from an EMBL/GenBank/DDBJ whole genome shotgun (WGS) entry which is preliminary data.</text>
</comment>
<dbReference type="EMBL" id="MIPY01000059">
    <property type="protein sequence ID" value="OES24710.1"/>
    <property type="molecule type" value="Genomic_DNA"/>
</dbReference>
<dbReference type="AlphaFoldDB" id="A0AB36FRI4"/>
<keyword evidence="2" id="KW-1185">Reference proteome</keyword>
<evidence type="ECO:0000313" key="1">
    <source>
        <dbReference type="EMBL" id="OES24710.1"/>
    </source>
</evidence>
<protein>
    <recommendedName>
        <fullName evidence="3">Solute-binding protein family 3/N-terminal domain-containing protein</fullName>
    </recommendedName>
</protein>
<accession>A0AB36FRI4</accession>
<sequence length="266" mass="29862">MDIPISSPYTLVHNVVNRVLNMRDLIGGLLGGIFGWLTLPACAYQVNVAEALNWHSSKVEIETYYRRVYQQANIVPQFVYYPAKRGLKWVNEGQLDAEAVRLALIGSQYPNLRQVPVPIATLRTGLFCLTPSGCEGYANSMIAYTKGYRAAPHFCQQQQWDCVEGNSPGELRRLLSAGRVDALLLPLHDVATVLCGLSASPLFYILKPQFDRAVYHYVHHKHHAIIPALVRGIRLSAQHNPFVNLQQRWQQQITSCQVTLSALQTP</sequence>
<gene>
    <name evidence="1" type="ORF">BFV95_4653</name>
</gene>